<gene>
    <name evidence="5" type="ORF">G3T16_11260</name>
</gene>
<evidence type="ECO:0000313" key="5">
    <source>
        <dbReference type="EMBL" id="QIB65912.1"/>
    </source>
</evidence>
<keyword evidence="3 5" id="KW-0456">Lyase</keyword>
<dbReference type="InterPro" id="IPR043594">
    <property type="entry name" value="HMGL"/>
</dbReference>
<dbReference type="SUPFAM" id="SSF51569">
    <property type="entry name" value="Aldolase"/>
    <property type="match status" value="1"/>
</dbReference>
<comment type="similarity">
    <text evidence="1">Belongs to the HMG-CoA lyase family.</text>
</comment>
<evidence type="ECO:0000256" key="3">
    <source>
        <dbReference type="ARBA" id="ARBA00023239"/>
    </source>
</evidence>
<dbReference type="AlphaFoldDB" id="A0A6C0U1B1"/>
<protein>
    <submittedName>
        <fullName evidence="5">Hydroxymethylglutaryl-CoA lyase</fullName>
    </submittedName>
</protein>
<reference evidence="5 6" key="1">
    <citation type="submission" date="2020-02" db="EMBL/GenBank/DDBJ databases">
        <title>Genome sequencing for Kineobactrum sp. M2.</title>
        <authorList>
            <person name="Park S.-J."/>
        </authorList>
    </citation>
    <scope>NUCLEOTIDE SEQUENCE [LARGE SCALE GENOMIC DNA]</scope>
    <source>
        <strain evidence="5 6">M2</strain>
    </source>
</reference>
<keyword evidence="2" id="KW-0479">Metal-binding</keyword>
<dbReference type="PANTHER" id="PTHR42738">
    <property type="entry name" value="HYDROXYMETHYLGLUTARYL-COA LYASE"/>
    <property type="match status" value="1"/>
</dbReference>
<dbReference type="NCBIfam" id="NF004283">
    <property type="entry name" value="PRK05692.1"/>
    <property type="match status" value="1"/>
</dbReference>
<dbReference type="GO" id="GO:0004419">
    <property type="term" value="F:hydroxymethylglutaryl-CoA lyase activity"/>
    <property type="evidence" value="ECO:0007669"/>
    <property type="project" value="TreeGrafter"/>
</dbReference>
<dbReference type="InterPro" id="IPR000891">
    <property type="entry name" value="PYR_CT"/>
</dbReference>
<organism evidence="5 6">
    <name type="scientific">Kineobactrum salinum</name>
    <dbReference type="NCBI Taxonomy" id="2708301"/>
    <lineage>
        <taxon>Bacteria</taxon>
        <taxon>Pseudomonadati</taxon>
        <taxon>Pseudomonadota</taxon>
        <taxon>Gammaproteobacteria</taxon>
        <taxon>Cellvibrionales</taxon>
        <taxon>Halieaceae</taxon>
        <taxon>Kineobactrum</taxon>
    </lineage>
</organism>
<dbReference type="Gene3D" id="3.20.20.70">
    <property type="entry name" value="Aldolase class I"/>
    <property type="match status" value="1"/>
</dbReference>
<dbReference type="Pfam" id="PF00682">
    <property type="entry name" value="HMGL-like"/>
    <property type="match status" value="1"/>
</dbReference>
<feature type="domain" description="Pyruvate carboxyltransferase" evidence="4">
    <location>
        <begin position="5"/>
        <end position="272"/>
    </location>
</feature>
<dbReference type="PANTHER" id="PTHR42738:SF7">
    <property type="entry name" value="HYDROXYMETHYLGLUTARYL-COA LYASE"/>
    <property type="match status" value="1"/>
</dbReference>
<name>A0A6C0U1B1_9GAMM</name>
<dbReference type="KEGG" id="kim:G3T16_11260"/>
<dbReference type="GO" id="GO:0006552">
    <property type="term" value="P:L-leucine catabolic process"/>
    <property type="evidence" value="ECO:0007669"/>
    <property type="project" value="TreeGrafter"/>
</dbReference>
<dbReference type="GO" id="GO:0046951">
    <property type="term" value="P:ketone body biosynthetic process"/>
    <property type="evidence" value="ECO:0007669"/>
    <property type="project" value="TreeGrafter"/>
</dbReference>
<dbReference type="InterPro" id="IPR013785">
    <property type="entry name" value="Aldolase_TIM"/>
</dbReference>
<evidence type="ECO:0000313" key="6">
    <source>
        <dbReference type="Proteomes" id="UP000477680"/>
    </source>
</evidence>
<evidence type="ECO:0000256" key="2">
    <source>
        <dbReference type="ARBA" id="ARBA00022723"/>
    </source>
</evidence>
<dbReference type="PROSITE" id="PS50991">
    <property type="entry name" value="PYR_CT"/>
    <property type="match status" value="1"/>
</dbReference>
<dbReference type="CDD" id="cd07938">
    <property type="entry name" value="DRE_TIM_HMGL"/>
    <property type="match status" value="1"/>
</dbReference>
<dbReference type="GO" id="GO:0046872">
    <property type="term" value="F:metal ion binding"/>
    <property type="evidence" value="ECO:0007669"/>
    <property type="project" value="UniProtKB-KW"/>
</dbReference>
<keyword evidence="6" id="KW-1185">Reference proteome</keyword>
<dbReference type="RefSeq" id="WP_163495350.1">
    <property type="nucleotide sequence ID" value="NZ_CP048711.1"/>
</dbReference>
<proteinExistence type="inferred from homology"/>
<evidence type="ECO:0000256" key="1">
    <source>
        <dbReference type="ARBA" id="ARBA00009405"/>
    </source>
</evidence>
<dbReference type="EMBL" id="CP048711">
    <property type="protein sequence ID" value="QIB65912.1"/>
    <property type="molecule type" value="Genomic_DNA"/>
</dbReference>
<evidence type="ECO:0000259" key="4">
    <source>
        <dbReference type="PROSITE" id="PS50991"/>
    </source>
</evidence>
<sequence length="323" mass="34067">MAETVIVNDVGPRDGLQNQSRILAPEQRLQLIGAIRAAGLDHIEVGSFVSPKAVPAMAGADSVVAGLQHLAGGHYSALIPNLRGYELARDSGVKAVVMVLYGSQGMARRNVNMSREEADTVAGTIIERAREEGLEVIITMAVAFECPFDGPVDSGLVADVAGRFLALGAERFVLADTIGAANPQQVRDLTRTLVDRHGSDRLGCHFHDTRALGLANVYAAVESGIRYLDASIASLGGCPFAPGASGNVATEDVVMLMEQLGFATGVDLEQLLVASDLAETLTGTAPGGRAKAWLRPWLAGQEAVDDTRQHLVATDAYIQRFPA</sequence>
<accession>A0A6C0U1B1</accession>
<dbReference type="Proteomes" id="UP000477680">
    <property type="component" value="Chromosome"/>
</dbReference>